<protein>
    <submittedName>
        <fullName evidence="3">PH domain-containing protein</fullName>
    </submittedName>
</protein>
<keyword evidence="4" id="KW-1185">Reference proteome</keyword>
<dbReference type="RefSeq" id="WP_196412491.1">
    <property type="nucleotide sequence ID" value="NZ_JADQTO010000002.1"/>
</dbReference>
<gene>
    <name evidence="3" type="ORF">I4J89_04305</name>
</gene>
<dbReference type="EMBL" id="JADQTO010000002">
    <property type="protein sequence ID" value="MBG0560688.1"/>
    <property type="molecule type" value="Genomic_DNA"/>
</dbReference>
<accession>A0A931C741</accession>
<reference evidence="3" key="1">
    <citation type="submission" date="2020-11" db="EMBL/GenBank/DDBJ databases">
        <title>Isolation and identification of active actinomycetes.</title>
        <authorList>
            <person name="Sun X."/>
        </authorList>
    </citation>
    <scope>NUCLEOTIDE SEQUENCE</scope>
    <source>
        <strain evidence="3">NEAU-A11</strain>
    </source>
</reference>
<keyword evidence="1" id="KW-0472">Membrane</keyword>
<feature type="transmembrane region" description="Helical" evidence="1">
    <location>
        <begin position="33"/>
        <end position="50"/>
    </location>
</feature>
<comment type="caution">
    <text evidence="3">The sequence shown here is derived from an EMBL/GenBank/DDBJ whole genome shotgun (WGS) entry which is preliminary data.</text>
</comment>
<sequence>MQWRVRPVLPVSKLMGAVAIVVLAAAFAEGDPVRWVLAAVVAAGLTGWALRDLFLPVRLAADADGVTVLTGFARRRHLPWSQIERVRVERTVRRGLRSELLEIDAGETIYQYGAHDLGALPEDVALKLSDLRRTAAL</sequence>
<evidence type="ECO:0000313" key="4">
    <source>
        <dbReference type="Proteomes" id="UP000598146"/>
    </source>
</evidence>
<organism evidence="3 4">
    <name type="scientific">Actinoplanes aureus</name>
    <dbReference type="NCBI Taxonomy" id="2792083"/>
    <lineage>
        <taxon>Bacteria</taxon>
        <taxon>Bacillati</taxon>
        <taxon>Actinomycetota</taxon>
        <taxon>Actinomycetes</taxon>
        <taxon>Micromonosporales</taxon>
        <taxon>Micromonosporaceae</taxon>
        <taxon>Actinoplanes</taxon>
    </lineage>
</organism>
<dbReference type="Proteomes" id="UP000598146">
    <property type="component" value="Unassembled WGS sequence"/>
</dbReference>
<keyword evidence="1" id="KW-1133">Transmembrane helix</keyword>
<name>A0A931C741_9ACTN</name>
<dbReference type="Pfam" id="PF10756">
    <property type="entry name" value="bPH_6"/>
    <property type="match status" value="1"/>
</dbReference>
<feature type="domain" description="Low molecular weight protein antigen 6 PH" evidence="2">
    <location>
        <begin position="57"/>
        <end position="133"/>
    </location>
</feature>
<evidence type="ECO:0000256" key="1">
    <source>
        <dbReference type="SAM" id="Phobius"/>
    </source>
</evidence>
<evidence type="ECO:0000259" key="2">
    <source>
        <dbReference type="Pfam" id="PF10756"/>
    </source>
</evidence>
<keyword evidence="1" id="KW-0812">Transmembrane</keyword>
<evidence type="ECO:0000313" key="3">
    <source>
        <dbReference type="EMBL" id="MBG0560688.1"/>
    </source>
</evidence>
<dbReference type="InterPro" id="IPR019692">
    <property type="entry name" value="CFP-6_PH"/>
</dbReference>
<dbReference type="AlphaFoldDB" id="A0A931C741"/>
<feature type="transmembrane region" description="Helical" evidence="1">
    <location>
        <begin position="7"/>
        <end position="27"/>
    </location>
</feature>
<proteinExistence type="predicted"/>